<dbReference type="EMBL" id="CAJRAU010000007">
    <property type="protein sequence ID" value="CAG5073024.1"/>
    <property type="molecule type" value="Genomic_DNA"/>
</dbReference>
<reference evidence="1 2" key="1">
    <citation type="submission" date="2021-04" db="EMBL/GenBank/DDBJ databases">
        <authorList>
            <person name="Rodrigo-Torres L."/>
            <person name="Arahal R. D."/>
            <person name="Lucena T."/>
        </authorList>
    </citation>
    <scope>NUCLEOTIDE SEQUENCE [LARGE SCALE GENOMIC DNA]</scope>
    <source>
        <strain evidence="1 2">CECT 9623</strain>
    </source>
</reference>
<organism evidence="1 2">
    <name type="scientific">Dyadobacter linearis</name>
    <dbReference type="NCBI Taxonomy" id="2823330"/>
    <lineage>
        <taxon>Bacteria</taxon>
        <taxon>Pseudomonadati</taxon>
        <taxon>Bacteroidota</taxon>
        <taxon>Cytophagia</taxon>
        <taxon>Cytophagales</taxon>
        <taxon>Spirosomataceae</taxon>
        <taxon>Dyadobacter</taxon>
    </lineage>
</organism>
<protein>
    <submittedName>
        <fullName evidence="1">Uncharacterized protein</fullName>
    </submittedName>
</protein>
<name>A0ABM8UW88_9BACT</name>
<evidence type="ECO:0000313" key="1">
    <source>
        <dbReference type="EMBL" id="CAG5073024.1"/>
    </source>
</evidence>
<keyword evidence="2" id="KW-1185">Reference proteome</keyword>
<proteinExistence type="predicted"/>
<dbReference type="RefSeq" id="WP_215235815.1">
    <property type="nucleotide sequence ID" value="NZ_CAJRAU010000007.1"/>
</dbReference>
<gene>
    <name evidence="1" type="ORF">DYBT9623_04552</name>
</gene>
<dbReference type="Proteomes" id="UP000679725">
    <property type="component" value="Unassembled WGS sequence"/>
</dbReference>
<accession>A0ABM8UW88</accession>
<comment type="caution">
    <text evidence="1">The sequence shown here is derived from an EMBL/GenBank/DDBJ whole genome shotgun (WGS) entry which is preliminary data.</text>
</comment>
<evidence type="ECO:0000313" key="2">
    <source>
        <dbReference type="Proteomes" id="UP000679725"/>
    </source>
</evidence>
<sequence>MKRENEKHPVISLSGESFKHYLINRYGEHVGDYAWKNASSEWAEPVPSETLNQLYNRAKTEIENSGGSLMSYAVVDDELVNCGTVDAPWPDNCMWVLQFNND</sequence>